<accession>A0A371ARJ4</accession>
<protein>
    <submittedName>
        <fullName evidence="2">Uncharacterized protein</fullName>
    </submittedName>
</protein>
<gene>
    <name evidence="2" type="ORF">DWV06_16300</name>
</gene>
<dbReference type="RefSeq" id="WP_115483255.1">
    <property type="nucleotide sequence ID" value="NZ_QRCT01000050.1"/>
</dbReference>
<dbReference type="InterPro" id="IPR045723">
    <property type="entry name" value="DUF6077"/>
</dbReference>
<feature type="transmembrane region" description="Helical" evidence="1">
    <location>
        <begin position="67"/>
        <end position="87"/>
    </location>
</feature>
<feature type="transmembrane region" description="Helical" evidence="1">
    <location>
        <begin position="34"/>
        <end position="61"/>
    </location>
</feature>
<keyword evidence="3" id="KW-1185">Reference proteome</keyword>
<dbReference type="AlphaFoldDB" id="A0A371ARJ4"/>
<feature type="transmembrane region" description="Helical" evidence="1">
    <location>
        <begin position="252"/>
        <end position="271"/>
    </location>
</feature>
<feature type="transmembrane region" description="Helical" evidence="1">
    <location>
        <begin position="6"/>
        <end position="27"/>
    </location>
</feature>
<keyword evidence="1" id="KW-0812">Transmembrane</keyword>
<sequence>MGISILILLLLLVICPVLIGTLVIRFLKSDKESILLAYVSGLIGMLMMFQIIALPIIFLHWKFHVLAYAWGIAVSALSGISVLVGIINGQFVSIFHETIRQMKKMDFRIIIAIGLILMQMGFVGYFQHIDDDDATYIGTAVTTWSTDTMYKYSHNTGKEFGGYPARHMLAPFPIFIASVAKLSQMHPTILAHTFLPMILIGFTYCVFFLIGKEIWKNDWSKIGIFMLFVCALNLFGYQSVYTTSTFLLVRIWQGKAVLANVILPLLLCLFIRIVKQKESLMEWFLIFNTMVAATLVSSMGVVLAPVVLGSFVLFYAVFNKKFITLVKTIVCCIPCVICGILYLLIK</sequence>
<dbReference type="OrthoDB" id="1827913at2"/>
<feature type="transmembrane region" description="Helical" evidence="1">
    <location>
        <begin position="283"/>
        <end position="316"/>
    </location>
</feature>
<feature type="transmembrane region" description="Helical" evidence="1">
    <location>
        <begin position="107"/>
        <end position="126"/>
    </location>
</feature>
<feature type="transmembrane region" description="Helical" evidence="1">
    <location>
        <begin position="322"/>
        <end position="345"/>
    </location>
</feature>
<name>A0A371ARJ4_9FIRM</name>
<reference evidence="2 3" key="1">
    <citation type="submission" date="2018-07" db="EMBL/GenBank/DDBJ databases">
        <title>Anaerosacharophilus polymeroproducens gen. nov. sp. nov., an anaerobic bacterium isolated from salt field.</title>
        <authorList>
            <person name="Kim W."/>
            <person name="Yang S.-H."/>
            <person name="Oh J."/>
            <person name="Lee J.-H."/>
            <person name="Kwon K.K."/>
        </authorList>
    </citation>
    <scope>NUCLEOTIDE SEQUENCE [LARGE SCALE GENOMIC DNA]</scope>
    <source>
        <strain evidence="2 3">MCWD5</strain>
    </source>
</reference>
<keyword evidence="1" id="KW-1133">Transmembrane helix</keyword>
<proteinExistence type="predicted"/>
<feature type="transmembrane region" description="Helical" evidence="1">
    <location>
        <begin position="189"/>
        <end position="210"/>
    </location>
</feature>
<comment type="caution">
    <text evidence="2">The sequence shown here is derived from an EMBL/GenBank/DDBJ whole genome shotgun (WGS) entry which is preliminary data.</text>
</comment>
<dbReference type="EMBL" id="QRCT01000050">
    <property type="protein sequence ID" value="RDU22090.1"/>
    <property type="molecule type" value="Genomic_DNA"/>
</dbReference>
<evidence type="ECO:0000256" key="1">
    <source>
        <dbReference type="SAM" id="Phobius"/>
    </source>
</evidence>
<feature type="transmembrane region" description="Helical" evidence="1">
    <location>
        <begin position="222"/>
        <end position="240"/>
    </location>
</feature>
<dbReference type="Pfam" id="PF19554">
    <property type="entry name" value="DUF6077"/>
    <property type="match status" value="1"/>
</dbReference>
<evidence type="ECO:0000313" key="2">
    <source>
        <dbReference type="EMBL" id="RDU22090.1"/>
    </source>
</evidence>
<keyword evidence="1" id="KW-0472">Membrane</keyword>
<evidence type="ECO:0000313" key="3">
    <source>
        <dbReference type="Proteomes" id="UP000255036"/>
    </source>
</evidence>
<dbReference type="Proteomes" id="UP000255036">
    <property type="component" value="Unassembled WGS sequence"/>
</dbReference>
<organism evidence="2 3">
    <name type="scientific">Anaerosacchariphilus polymeriproducens</name>
    <dbReference type="NCBI Taxonomy" id="1812858"/>
    <lineage>
        <taxon>Bacteria</taxon>
        <taxon>Bacillati</taxon>
        <taxon>Bacillota</taxon>
        <taxon>Clostridia</taxon>
        <taxon>Lachnospirales</taxon>
        <taxon>Lachnospiraceae</taxon>
        <taxon>Anaerosacchariphilus</taxon>
    </lineage>
</organism>